<proteinExistence type="inferred from homology"/>
<dbReference type="InterPro" id="IPR004604">
    <property type="entry name" value="DNA_recomb/repair_RecN"/>
</dbReference>
<sequence length="556" mass="62242">MLKHLYIKNFTLIDELNIDFFSGFSVITGETGAGKSIIVGAVGLLKGNRADIKSIKANRDKCIVEATFNISAYDMKYLFDEYDIDYDENECIIRRELNNNGKSRAFINDMPVPLTTMKAIGECLIDVHSQHQNLLLNQEDFQLNIIDIIAQSQKQLALYTQAYNHYREANKQLALFKEAIEKNNDNKDFMRFQLNELENMQIKEGELESIEQEVDLLGHAEEIKGALYDAYSNLSNDDSGVVNNLKAALKRVEDIVNVYPDLSDTSARMESCYIELKDIMQELGRKADDIEHDPQRLASLTERLDALNNILHKYHVTSESELLAIQSDLSKQLSMIDNADEELAELEQKANELLKKCTEQAALLTQQRTKAIAEVEQKMLEKLVPLGIPNARFKVNIESKPLSSDGCDKITFLFSANKSTDLQPVSLVASGGEIARVMLSLKALVSGAVKLPTIIFDEIDTGVSGSVAEKMAQIMYEMGQNNRQVISITHLPQIASIGSNHYKVLKEETAEGTTSTMTLLNMDERVEEIAKMLSGSNISQAAIDNAKMLLAHTMRD</sequence>
<dbReference type="InterPro" id="IPR003395">
    <property type="entry name" value="RecF/RecN/SMC_N"/>
</dbReference>
<comment type="caution">
    <text evidence="9">The sequence shown here is derived from an EMBL/GenBank/DDBJ whole genome shotgun (WGS) entry which is preliminary data.</text>
</comment>
<dbReference type="RefSeq" id="WP_219480582.1">
    <property type="nucleotide sequence ID" value="NZ_JAHXCT010000003.1"/>
</dbReference>
<evidence type="ECO:0000256" key="7">
    <source>
        <dbReference type="SAM" id="Coils"/>
    </source>
</evidence>
<keyword evidence="3 6" id="KW-0227">DNA damage</keyword>
<keyword evidence="2" id="KW-0547">Nucleotide-binding</keyword>
<keyword evidence="7" id="KW-0175">Coiled coil</keyword>
<evidence type="ECO:0000256" key="3">
    <source>
        <dbReference type="ARBA" id="ARBA00022763"/>
    </source>
</evidence>
<dbReference type="PANTHER" id="PTHR11059:SF0">
    <property type="entry name" value="DNA REPAIR PROTEIN RECN"/>
    <property type="match status" value="1"/>
</dbReference>
<keyword evidence="5 6" id="KW-0234">DNA repair</keyword>
<dbReference type="PANTHER" id="PTHR11059">
    <property type="entry name" value="DNA REPAIR PROTEIN RECN"/>
    <property type="match status" value="1"/>
</dbReference>
<comment type="function">
    <text evidence="1 6">May be involved in recombinational repair of damaged DNA.</text>
</comment>
<evidence type="ECO:0000256" key="6">
    <source>
        <dbReference type="PIRNR" id="PIRNR003128"/>
    </source>
</evidence>
<protein>
    <recommendedName>
        <fullName evidence="6">DNA repair protein RecN</fullName>
    </recommendedName>
    <alternativeName>
        <fullName evidence="6">Recombination protein N</fullName>
    </alternativeName>
</protein>
<evidence type="ECO:0000259" key="8">
    <source>
        <dbReference type="Pfam" id="PF02463"/>
    </source>
</evidence>
<comment type="similarity">
    <text evidence="6">Belongs to the RecN family.</text>
</comment>
<dbReference type="Pfam" id="PF02463">
    <property type="entry name" value="SMC_N"/>
    <property type="match status" value="1"/>
</dbReference>
<evidence type="ECO:0000313" key="10">
    <source>
        <dbReference type="Proteomes" id="UP000788426"/>
    </source>
</evidence>
<accession>A0ABS6YC09</accession>
<dbReference type="PIRSF" id="PIRSF003128">
    <property type="entry name" value="RecN"/>
    <property type="match status" value="1"/>
</dbReference>
<reference evidence="9 10" key="1">
    <citation type="submission" date="2021-07" db="EMBL/GenBank/DDBJ databases">
        <title>Genomic diversity and antimicrobial resistance of Prevotella spp. isolated from chronic lung disease airways.</title>
        <authorList>
            <person name="Webb K.A."/>
            <person name="Olagoke O.S."/>
            <person name="Baird T."/>
            <person name="Neill J."/>
            <person name="Pham A."/>
            <person name="Wells T.J."/>
            <person name="Ramsay K.A."/>
            <person name="Bell S.C."/>
            <person name="Sarovich D.S."/>
            <person name="Price E.P."/>
        </authorList>
    </citation>
    <scope>NUCLEOTIDE SEQUENCE [LARGE SCALE GENOMIC DNA]</scope>
    <source>
        <strain evidence="9 10">SCHI0011.S.12</strain>
    </source>
</reference>
<evidence type="ECO:0000256" key="2">
    <source>
        <dbReference type="ARBA" id="ARBA00022741"/>
    </source>
</evidence>
<dbReference type="CDD" id="cd03241">
    <property type="entry name" value="ABC_RecN"/>
    <property type="match status" value="2"/>
</dbReference>
<keyword evidence="10" id="KW-1185">Reference proteome</keyword>
<organism evidence="9 10">
    <name type="scientific">Hoylesella nanceiensis</name>
    <dbReference type="NCBI Taxonomy" id="425941"/>
    <lineage>
        <taxon>Bacteria</taxon>
        <taxon>Pseudomonadati</taxon>
        <taxon>Bacteroidota</taxon>
        <taxon>Bacteroidia</taxon>
        <taxon>Bacteroidales</taxon>
        <taxon>Prevotellaceae</taxon>
        <taxon>Hoylesella</taxon>
    </lineage>
</organism>
<dbReference type="EMBL" id="JAHXCT010000003">
    <property type="protein sequence ID" value="MBW4769080.1"/>
    <property type="molecule type" value="Genomic_DNA"/>
</dbReference>
<feature type="domain" description="RecF/RecN/SMC N-terminal" evidence="8">
    <location>
        <begin position="1"/>
        <end position="508"/>
    </location>
</feature>
<dbReference type="Proteomes" id="UP000788426">
    <property type="component" value="Unassembled WGS sequence"/>
</dbReference>
<feature type="coiled-coil region" evidence="7">
    <location>
        <begin position="166"/>
        <end position="200"/>
    </location>
</feature>
<evidence type="ECO:0000256" key="1">
    <source>
        <dbReference type="ARBA" id="ARBA00003618"/>
    </source>
</evidence>
<dbReference type="NCBIfam" id="TIGR00634">
    <property type="entry name" value="recN"/>
    <property type="match status" value="1"/>
</dbReference>
<keyword evidence="4" id="KW-0067">ATP-binding</keyword>
<evidence type="ECO:0000256" key="5">
    <source>
        <dbReference type="ARBA" id="ARBA00023204"/>
    </source>
</evidence>
<evidence type="ECO:0000313" key="9">
    <source>
        <dbReference type="EMBL" id="MBW4769080.1"/>
    </source>
</evidence>
<name>A0ABS6YC09_9BACT</name>
<gene>
    <name evidence="9" type="primary">recN</name>
    <name evidence="9" type="ORF">KZO38_04815</name>
</gene>
<feature type="coiled-coil region" evidence="7">
    <location>
        <begin position="329"/>
        <end position="367"/>
    </location>
</feature>
<evidence type="ECO:0000256" key="4">
    <source>
        <dbReference type="ARBA" id="ARBA00022840"/>
    </source>
</evidence>